<comment type="subcellular location">
    <subcellularLocation>
        <location evidence="1">Membrane</location>
        <topology evidence="1">Multi-pass membrane protein</topology>
    </subcellularLocation>
</comment>
<dbReference type="Proteomes" id="UP000018050">
    <property type="component" value="Unassembled WGS sequence"/>
</dbReference>
<dbReference type="RefSeq" id="XP_013252010.1">
    <property type="nucleotide sequence ID" value="XM_013396556.1"/>
</dbReference>
<dbReference type="AlphaFoldDB" id="U6GDR8"/>
<feature type="transmembrane region" description="Helical" evidence="6">
    <location>
        <begin position="208"/>
        <end position="230"/>
    </location>
</feature>
<reference evidence="7" key="1">
    <citation type="submission" date="2013-10" db="EMBL/GenBank/DDBJ databases">
        <title>Genomic analysis of the causative agents of coccidiosis in chickens.</title>
        <authorList>
            <person name="Reid A.J."/>
            <person name="Blake D."/>
            <person name="Billington K."/>
            <person name="Browne H."/>
            <person name="Dunn M."/>
            <person name="Hung S."/>
            <person name="Kawahara F."/>
            <person name="Miranda-Saavedra D."/>
            <person name="Mourier T."/>
            <person name="Nagra H."/>
            <person name="Otto T.D."/>
            <person name="Rawlings N."/>
            <person name="Sanchez A."/>
            <person name="Sanders M."/>
            <person name="Subramaniam C."/>
            <person name="Tay Y."/>
            <person name="Dear P."/>
            <person name="Doerig C."/>
            <person name="Gruber A."/>
            <person name="Parkinson J."/>
            <person name="Shirley M."/>
            <person name="Wan K.L."/>
            <person name="Berriman M."/>
            <person name="Tomley F."/>
            <person name="Pain A."/>
        </authorList>
    </citation>
    <scope>NUCLEOTIDE SEQUENCE</scope>
    <source>
        <strain evidence="7">Houghton</strain>
    </source>
</reference>
<feature type="region of interest" description="Disordered" evidence="5">
    <location>
        <begin position="136"/>
        <end position="159"/>
    </location>
</feature>
<keyword evidence="3 6" id="KW-1133">Transmembrane helix</keyword>
<dbReference type="VEuPathDB" id="ToxoDB:EAH_00026120"/>
<gene>
    <name evidence="7" type="ORF">EAH_00026120</name>
</gene>
<organism evidence="7 8">
    <name type="scientific">Eimeria acervulina</name>
    <name type="common">Coccidian parasite</name>
    <dbReference type="NCBI Taxonomy" id="5801"/>
    <lineage>
        <taxon>Eukaryota</taxon>
        <taxon>Sar</taxon>
        <taxon>Alveolata</taxon>
        <taxon>Apicomplexa</taxon>
        <taxon>Conoidasida</taxon>
        <taxon>Coccidia</taxon>
        <taxon>Eucoccidiorida</taxon>
        <taxon>Eimeriorina</taxon>
        <taxon>Eimeriidae</taxon>
        <taxon>Eimeria</taxon>
    </lineage>
</organism>
<evidence type="ECO:0000256" key="2">
    <source>
        <dbReference type="ARBA" id="ARBA00022692"/>
    </source>
</evidence>
<dbReference type="OrthoDB" id="346192at2759"/>
<dbReference type="Gene3D" id="1.20.120.350">
    <property type="entry name" value="Voltage-gated potassium channels. Chain C"/>
    <property type="match status" value="1"/>
</dbReference>
<evidence type="ECO:0000256" key="4">
    <source>
        <dbReference type="ARBA" id="ARBA00023136"/>
    </source>
</evidence>
<dbReference type="PANTHER" id="PTHR38483">
    <property type="entry name" value="CHROMOSOME 1, WHOLE GENOME SHOTGUN SEQUENCE"/>
    <property type="match status" value="1"/>
</dbReference>
<dbReference type="PANTHER" id="PTHR38483:SF1">
    <property type="entry name" value="ION TRANSPORT DOMAIN-CONTAINING PROTEIN"/>
    <property type="match status" value="1"/>
</dbReference>
<sequence>MPEVDLGPPTDRGPPEGGPWGPPEPSLGGPPRGPPGAAVDLDDFLRDYDASQQSVWSTEADLDISPVLPSMHGEAAAATAAAAAATAAAAEAAAARTAATEAAAASAGSTSGTASTTAANRDKSCWPLLQREGFSNSSSIRTSAGGPSGGPPETFTQGPPHRWAPTGLSCCKKLSFNWEGGLGPLHCAKRLLNGSFFGGTFRGACRDLYSSASLSYLFVFVLFINAWVLLRWLSRSPVDRPLVAAEVFVSFMLIFEVSLRSLVLGPACFSSSAHIFDCTITTLSVVLFLNSGDINVLFRGPPGGPPGGPRGPRTPTDAPDDFLRELLTALRILTQVVRLVPLAMHQRRAKLPRDGVDFSRLDSHDDL</sequence>
<accession>U6GDR8</accession>
<keyword evidence="8" id="KW-1185">Reference proteome</keyword>
<evidence type="ECO:0000313" key="7">
    <source>
        <dbReference type="EMBL" id="CDI77667.1"/>
    </source>
</evidence>
<proteinExistence type="predicted"/>
<reference evidence="7" key="2">
    <citation type="submission" date="2013-10" db="EMBL/GenBank/DDBJ databases">
        <authorList>
            <person name="Aslett M."/>
        </authorList>
    </citation>
    <scope>NUCLEOTIDE SEQUENCE</scope>
    <source>
        <strain evidence="7">Houghton</strain>
    </source>
</reference>
<evidence type="ECO:0000256" key="1">
    <source>
        <dbReference type="ARBA" id="ARBA00004141"/>
    </source>
</evidence>
<evidence type="ECO:0000256" key="6">
    <source>
        <dbReference type="SAM" id="Phobius"/>
    </source>
</evidence>
<dbReference type="OMA" id="FSSCAHI"/>
<feature type="compositionally biased region" description="Pro residues" evidence="5">
    <location>
        <begin position="16"/>
        <end position="25"/>
    </location>
</feature>
<feature type="region of interest" description="Disordered" evidence="5">
    <location>
        <begin position="1"/>
        <end position="40"/>
    </location>
</feature>
<evidence type="ECO:0000313" key="8">
    <source>
        <dbReference type="Proteomes" id="UP000018050"/>
    </source>
</evidence>
<keyword evidence="2 6" id="KW-0812">Transmembrane</keyword>
<dbReference type="GeneID" id="25270682"/>
<evidence type="ECO:0000256" key="3">
    <source>
        <dbReference type="ARBA" id="ARBA00022989"/>
    </source>
</evidence>
<feature type="transmembrane region" description="Helical" evidence="6">
    <location>
        <begin position="242"/>
        <end position="263"/>
    </location>
</feature>
<keyword evidence="4 6" id="KW-0472">Membrane</keyword>
<evidence type="ECO:0000256" key="5">
    <source>
        <dbReference type="SAM" id="MobiDB-lite"/>
    </source>
</evidence>
<dbReference type="InterPro" id="IPR027359">
    <property type="entry name" value="Volt_channel_dom_sf"/>
</dbReference>
<dbReference type="GO" id="GO:0016020">
    <property type="term" value="C:membrane"/>
    <property type="evidence" value="ECO:0007669"/>
    <property type="project" value="UniProtKB-SubCell"/>
</dbReference>
<protein>
    <recommendedName>
        <fullName evidence="9">Ion transport domain-containing protein</fullName>
    </recommendedName>
</protein>
<dbReference type="EMBL" id="HG670720">
    <property type="protein sequence ID" value="CDI77667.1"/>
    <property type="molecule type" value="Genomic_DNA"/>
</dbReference>
<evidence type="ECO:0008006" key="9">
    <source>
        <dbReference type="Google" id="ProtNLM"/>
    </source>
</evidence>
<name>U6GDR8_EIMAC</name>